<organism evidence="7 8">
    <name type="scientific">Dactylellina haptotyla (strain CBS 200.50)</name>
    <name type="common">Nematode-trapping fungus</name>
    <name type="synonym">Monacrosporium haptotylum</name>
    <dbReference type="NCBI Taxonomy" id="1284197"/>
    <lineage>
        <taxon>Eukaryota</taxon>
        <taxon>Fungi</taxon>
        <taxon>Dikarya</taxon>
        <taxon>Ascomycota</taxon>
        <taxon>Pezizomycotina</taxon>
        <taxon>Orbiliomycetes</taxon>
        <taxon>Orbiliales</taxon>
        <taxon>Orbiliaceae</taxon>
        <taxon>Dactylellina</taxon>
    </lineage>
</organism>
<dbReference type="PROSITE" id="PS00086">
    <property type="entry name" value="CYTOCHROME_P450"/>
    <property type="match status" value="1"/>
</dbReference>
<dbReference type="Pfam" id="PF00067">
    <property type="entry name" value="p450"/>
    <property type="match status" value="1"/>
</dbReference>
<evidence type="ECO:0000256" key="3">
    <source>
        <dbReference type="ARBA" id="ARBA00022723"/>
    </source>
</evidence>
<dbReference type="InterPro" id="IPR050121">
    <property type="entry name" value="Cytochrome_P450_monoxygenase"/>
</dbReference>
<keyword evidence="3 5" id="KW-0479">Metal-binding</keyword>
<comment type="similarity">
    <text evidence="2 6">Belongs to the cytochrome P450 family.</text>
</comment>
<keyword evidence="5 6" id="KW-0349">Heme</keyword>
<proteinExistence type="inferred from homology"/>
<dbReference type="SUPFAM" id="SSF48264">
    <property type="entry name" value="Cytochrome P450"/>
    <property type="match status" value="1"/>
</dbReference>
<dbReference type="InterPro" id="IPR036396">
    <property type="entry name" value="Cyt_P450_sf"/>
</dbReference>
<gene>
    <name evidence="7" type="ORF">H072_3681</name>
</gene>
<dbReference type="EMBL" id="AQGS01000117">
    <property type="protein sequence ID" value="EPS42365.1"/>
    <property type="molecule type" value="Genomic_DNA"/>
</dbReference>
<evidence type="ECO:0000313" key="8">
    <source>
        <dbReference type="Proteomes" id="UP000015100"/>
    </source>
</evidence>
<dbReference type="GO" id="GO:0004497">
    <property type="term" value="F:monooxygenase activity"/>
    <property type="evidence" value="ECO:0007669"/>
    <property type="project" value="UniProtKB-KW"/>
</dbReference>
<sequence length="287" mass="32242">MVIQKITCTVKGQADLNAGYTGGTPIHHYAYTNMLHLKTKQTTGQNVAQKLLSEKRSDRTPASFDEYGAARMDTTGDTLSFLMYNLSLPANHEYQERVRMSLPELPPFGQPLTLAEISQLLNNPYLNSVIKETLLIYPAIPVTLPRVVPHGGRVIDEFRLPAGTLASSSVYAVNQSLLQDFEKIPETDQWKPSRWLVESDADKDEVQELERRLWSFGSGGRGCIGKHLAIVEISLLLAAVLSRFWLRPAENNPIAVTHEQWTARRSFRDIAYMDGFGGIVRFEPLKQ</sequence>
<dbReference type="PANTHER" id="PTHR24305">
    <property type="entry name" value="CYTOCHROME P450"/>
    <property type="match status" value="1"/>
</dbReference>
<dbReference type="Proteomes" id="UP000015100">
    <property type="component" value="Unassembled WGS sequence"/>
</dbReference>
<dbReference type="InterPro" id="IPR017972">
    <property type="entry name" value="Cyt_P450_CS"/>
</dbReference>
<keyword evidence="6" id="KW-0503">Monooxygenase</keyword>
<name>S8AH68_DACHA</name>
<evidence type="ECO:0000256" key="5">
    <source>
        <dbReference type="PIRSR" id="PIRSR602403-1"/>
    </source>
</evidence>
<comment type="caution">
    <text evidence="7">The sequence shown here is derived from an EMBL/GenBank/DDBJ whole genome shotgun (WGS) entry which is preliminary data.</text>
</comment>
<dbReference type="AlphaFoldDB" id="S8AH68"/>
<accession>S8AH68</accession>
<dbReference type="Gene3D" id="1.10.630.10">
    <property type="entry name" value="Cytochrome P450"/>
    <property type="match status" value="1"/>
</dbReference>
<dbReference type="InterPro" id="IPR001128">
    <property type="entry name" value="Cyt_P450"/>
</dbReference>
<keyword evidence="4 5" id="KW-0408">Iron</keyword>
<evidence type="ECO:0000256" key="4">
    <source>
        <dbReference type="ARBA" id="ARBA00023004"/>
    </source>
</evidence>
<evidence type="ECO:0008006" key="9">
    <source>
        <dbReference type="Google" id="ProtNLM"/>
    </source>
</evidence>
<reference evidence="8" key="2">
    <citation type="submission" date="2013-04" db="EMBL/GenBank/DDBJ databases">
        <title>Genomic mechanisms accounting for the adaptation to parasitism in nematode-trapping fungi.</title>
        <authorList>
            <person name="Ahren D.G."/>
        </authorList>
    </citation>
    <scope>NUCLEOTIDE SEQUENCE [LARGE SCALE GENOMIC DNA]</scope>
    <source>
        <strain evidence="8">CBS 200.50</strain>
    </source>
</reference>
<dbReference type="GO" id="GO:0020037">
    <property type="term" value="F:heme binding"/>
    <property type="evidence" value="ECO:0007669"/>
    <property type="project" value="InterPro"/>
</dbReference>
<protein>
    <recommendedName>
        <fullName evidence="9">Cytochrome P450</fullName>
    </recommendedName>
</protein>
<keyword evidence="8" id="KW-1185">Reference proteome</keyword>
<keyword evidence="6" id="KW-0560">Oxidoreductase</keyword>
<dbReference type="InterPro" id="IPR002403">
    <property type="entry name" value="Cyt_P450_E_grp-IV"/>
</dbReference>
<dbReference type="PANTHER" id="PTHR24305:SF164">
    <property type="entry name" value="P450, PUTATIVE (EUROFUNG)-RELATED"/>
    <property type="match status" value="1"/>
</dbReference>
<dbReference type="PRINTS" id="PR00385">
    <property type="entry name" value="P450"/>
</dbReference>
<feature type="binding site" description="axial binding residue" evidence="5">
    <location>
        <position position="223"/>
    </location>
    <ligand>
        <name>heme</name>
        <dbReference type="ChEBI" id="CHEBI:30413"/>
    </ligand>
    <ligandPart>
        <name>Fe</name>
        <dbReference type="ChEBI" id="CHEBI:18248"/>
    </ligandPart>
</feature>
<evidence type="ECO:0000313" key="7">
    <source>
        <dbReference type="EMBL" id="EPS42365.1"/>
    </source>
</evidence>
<evidence type="ECO:0000256" key="6">
    <source>
        <dbReference type="RuleBase" id="RU000461"/>
    </source>
</evidence>
<dbReference type="PRINTS" id="PR00465">
    <property type="entry name" value="EP450IV"/>
</dbReference>
<comment type="cofactor">
    <cofactor evidence="1 5">
        <name>heme</name>
        <dbReference type="ChEBI" id="CHEBI:30413"/>
    </cofactor>
</comment>
<dbReference type="STRING" id="1284197.S8AH68"/>
<evidence type="ECO:0000256" key="1">
    <source>
        <dbReference type="ARBA" id="ARBA00001971"/>
    </source>
</evidence>
<dbReference type="eggNOG" id="KOG0159">
    <property type="taxonomic scope" value="Eukaryota"/>
</dbReference>
<evidence type="ECO:0000256" key="2">
    <source>
        <dbReference type="ARBA" id="ARBA00010617"/>
    </source>
</evidence>
<dbReference type="GO" id="GO:0005506">
    <property type="term" value="F:iron ion binding"/>
    <property type="evidence" value="ECO:0007669"/>
    <property type="project" value="InterPro"/>
</dbReference>
<dbReference type="GO" id="GO:0016705">
    <property type="term" value="F:oxidoreductase activity, acting on paired donors, with incorporation or reduction of molecular oxygen"/>
    <property type="evidence" value="ECO:0007669"/>
    <property type="project" value="InterPro"/>
</dbReference>
<dbReference type="OrthoDB" id="1470350at2759"/>
<dbReference type="HOGENOM" id="CLU_969837_0_0_1"/>
<reference evidence="7 8" key="1">
    <citation type="journal article" date="2013" name="PLoS Genet.">
        <title>Genomic mechanisms accounting for the adaptation to parasitism in nematode-trapping fungi.</title>
        <authorList>
            <person name="Meerupati T."/>
            <person name="Andersson K.M."/>
            <person name="Friman E."/>
            <person name="Kumar D."/>
            <person name="Tunlid A."/>
            <person name="Ahren D."/>
        </authorList>
    </citation>
    <scope>NUCLEOTIDE SEQUENCE [LARGE SCALE GENOMIC DNA]</scope>
    <source>
        <strain evidence="7 8">CBS 200.50</strain>
    </source>
</reference>